<evidence type="ECO:0000313" key="5">
    <source>
        <dbReference type="Proteomes" id="UP001145021"/>
    </source>
</evidence>
<feature type="region of interest" description="Disordered" evidence="2">
    <location>
        <begin position="640"/>
        <end position="669"/>
    </location>
</feature>
<dbReference type="Gene3D" id="1.20.1270.60">
    <property type="entry name" value="Arfaptin homology (AH) domain/BAR domain"/>
    <property type="match status" value="1"/>
</dbReference>
<dbReference type="SMART" id="SM00233">
    <property type="entry name" value="PH"/>
    <property type="match status" value="1"/>
</dbReference>
<evidence type="ECO:0000259" key="3">
    <source>
        <dbReference type="PROSITE" id="PS50003"/>
    </source>
</evidence>
<reference evidence="4" key="1">
    <citation type="submission" date="2022-07" db="EMBL/GenBank/DDBJ databases">
        <title>Phylogenomic reconstructions and comparative analyses of Kickxellomycotina fungi.</title>
        <authorList>
            <person name="Reynolds N.K."/>
            <person name="Stajich J.E."/>
            <person name="Barry K."/>
            <person name="Grigoriev I.V."/>
            <person name="Crous P."/>
            <person name="Smith M.E."/>
        </authorList>
    </citation>
    <scope>NUCLEOTIDE SEQUENCE</scope>
    <source>
        <strain evidence="4">NBRC 105413</strain>
    </source>
</reference>
<name>A0A9W7XHA5_9FUNG</name>
<dbReference type="InterPro" id="IPR027267">
    <property type="entry name" value="AH/BAR_dom_sf"/>
</dbReference>
<dbReference type="InterPro" id="IPR011993">
    <property type="entry name" value="PH-like_dom_sf"/>
</dbReference>
<proteinExistence type="predicted"/>
<dbReference type="SUPFAM" id="SSF103657">
    <property type="entry name" value="BAR/IMD domain-like"/>
    <property type="match status" value="1"/>
</dbReference>
<evidence type="ECO:0000256" key="2">
    <source>
        <dbReference type="SAM" id="MobiDB-lite"/>
    </source>
</evidence>
<dbReference type="PROSITE" id="PS50003">
    <property type="entry name" value="PH_DOMAIN"/>
    <property type="match status" value="1"/>
</dbReference>
<organism evidence="4 5">
    <name type="scientific">Coemansia asiatica</name>
    <dbReference type="NCBI Taxonomy" id="1052880"/>
    <lineage>
        <taxon>Eukaryota</taxon>
        <taxon>Fungi</taxon>
        <taxon>Fungi incertae sedis</taxon>
        <taxon>Zoopagomycota</taxon>
        <taxon>Kickxellomycotina</taxon>
        <taxon>Kickxellomycetes</taxon>
        <taxon>Kickxellales</taxon>
        <taxon>Kickxellaceae</taxon>
        <taxon>Coemansia</taxon>
    </lineage>
</organism>
<dbReference type="InterPro" id="IPR001849">
    <property type="entry name" value="PH_domain"/>
</dbReference>
<protein>
    <recommendedName>
        <fullName evidence="3">PH domain-containing protein</fullName>
    </recommendedName>
</protein>
<feature type="compositionally biased region" description="Low complexity" evidence="2">
    <location>
        <begin position="654"/>
        <end position="669"/>
    </location>
</feature>
<keyword evidence="5" id="KW-1185">Reference proteome</keyword>
<sequence>MGLSSASRRFKSLRLKRERMPIGNILDTTAAHTDYQSPTAEATPGVHSPTFPEPVHYGTVRSSSMDAKRSFDPNGGSHLQEQQCPPVLTSLPSDVDGRIALAGTATQGDLVVYRLNSWKMLIKQFSDYFEAILSAENSTRKALEKAMKDFHVPLKGDHCFAGIERMGIQQLIMNLGEVHRMYTTQHATTAQDIEKQTLPRLDSLRLEVKDSLKVYTEHVEPIYRKLRKQAKEVEEYKEKLVHAVEAYKKRHRAQDAWLIQQKIRRELTKQAELENALFSAVQSERARLSRWEVALTGRLRDTVAAAMTRESTANKNMHDSIATFMNYLEKFDPSSETQAFDIHFGPVLQSPMGLTGHSALPDYDYMYRDSEPTTVLLEGALEREKGMIRKFQPAYAVLTVQGYLHCFSEQGNLLEKNPDMTFNLSDCSVTPLDDTRMFQIAISDKKLGRSKYAFRASDPAYVEHWINALSSVAVRASTPENHVIGGTLRDADAAIAASAAAAHSAPNTLPTAAGVTVAELAARNAREDALSQASSLADRKVVSGPESPSVAAAAAAATGAAPISPVVQGTASSVVTPMEGEKFYAARDFASESIVAGDRSSTFSAARTADGGGGGIAIDEKIASASAAANNRETLPVYQKRSLQEHEKSSNDHSPVVEPAEPAAVSADA</sequence>
<dbReference type="PANTHER" id="PTHR31941">
    <property type="entry name" value="CYTOSKELETAL SIGNALING PROTEIN SLM1"/>
    <property type="match status" value="1"/>
</dbReference>
<feature type="region of interest" description="Disordered" evidence="2">
    <location>
        <begin position="62"/>
        <end position="87"/>
    </location>
</feature>
<dbReference type="Proteomes" id="UP001145021">
    <property type="component" value="Unassembled WGS sequence"/>
</dbReference>
<dbReference type="SUPFAM" id="SSF50729">
    <property type="entry name" value="PH domain-like"/>
    <property type="match status" value="1"/>
</dbReference>
<keyword evidence="1" id="KW-0597">Phosphoprotein</keyword>
<dbReference type="PANTHER" id="PTHR31941:SF1">
    <property type="entry name" value="CYTOSKELETAL SIGNALING PROTEIN SLM1"/>
    <property type="match status" value="1"/>
</dbReference>
<dbReference type="Pfam" id="PF20400">
    <property type="entry name" value="BAR_4"/>
    <property type="match status" value="1"/>
</dbReference>
<dbReference type="AlphaFoldDB" id="A0A9W7XHA5"/>
<gene>
    <name evidence="4" type="ORF">LPJ64_005314</name>
</gene>
<dbReference type="InterPro" id="IPR046869">
    <property type="entry name" value="SLM1/RGC1-like_PH"/>
</dbReference>
<evidence type="ECO:0000313" key="4">
    <source>
        <dbReference type="EMBL" id="KAJ1642872.1"/>
    </source>
</evidence>
<comment type="caution">
    <text evidence="4">The sequence shown here is derived from an EMBL/GenBank/DDBJ whole genome shotgun (WGS) entry which is preliminary data.</text>
</comment>
<dbReference type="EMBL" id="JANBOH010000326">
    <property type="protein sequence ID" value="KAJ1642872.1"/>
    <property type="molecule type" value="Genomic_DNA"/>
</dbReference>
<dbReference type="Pfam" id="PF20399">
    <property type="entry name" value="PH_20"/>
    <property type="match status" value="1"/>
</dbReference>
<dbReference type="InterPro" id="IPR046868">
    <property type="entry name" value="BAR_4"/>
</dbReference>
<accession>A0A9W7XHA5</accession>
<feature type="domain" description="PH" evidence="3">
    <location>
        <begin position="374"/>
        <end position="474"/>
    </location>
</feature>
<evidence type="ECO:0000256" key="1">
    <source>
        <dbReference type="ARBA" id="ARBA00022553"/>
    </source>
</evidence>
<feature type="compositionally biased region" description="Basic and acidic residues" evidence="2">
    <location>
        <begin position="642"/>
        <end position="651"/>
    </location>
</feature>
<dbReference type="Gene3D" id="2.30.29.30">
    <property type="entry name" value="Pleckstrin-homology domain (PH domain)/Phosphotyrosine-binding domain (PTB)"/>
    <property type="match status" value="1"/>
</dbReference>